<dbReference type="Pfam" id="PF00134">
    <property type="entry name" value="Cyclin_N"/>
    <property type="match status" value="1"/>
</dbReference>
<dbReference type="InterPro" id="IPR013763">
    <property type="entry name" value="Cyclin-like_dom"/>
</dbReference>
<keyword evidence="1" id="KW-0195">Cyclin</keyword>
<accession>A0A8B7XZF6</accession>
<feature type="region of interest" description="Disordered" evidence="2">
    <location>
        <begin position="261"/>
        <end position="364"/>
    </location>
</feature>
<dbReference type="Gene3D" id="1.10.472.10">
    <property type="entry name" value="Cyclin-like"/>
    <property type="match status" value="2"/>
</dbReference>
<feature type="compositionally biased region" description="Pro residues" evidence="2">
    <location>
        <begin position="316"/>
        <end position="329"/>
    </location>
</feature>
<keyword evidence="4" id="KW-1185">Reference proteome</keyword>
<evidence type="ECO:0000256" key="2">
    <source>
        <dbReference type="SAM" id="MobiDB-lite"/>
    </source>
</evidence>
<comment type="similarity">
    <text evidence="1">Belongs to the cyclin family.</text>
</comment>
<dbReference type="GeneID" id="110976897"/>
<evidence type="ECO:0000313" key="5">
    <source>
        <dbReference type="RefSeq" id="XP_022086289.1"/>
    </source>
</evidence>
<dbReference type="FunFam" id="1.10.472.10:FF:000006">
    <property type="entry name" value="Cyclin I"/>
    <property type="match status" value="1"/>
</dbReference>
<gene>
    <name evidence="5" type="primary">LOC110976897</name>
</gene>
<evidence type="ECO:0000313" key="4">
    <source>
        <dbReference type="Proteomes" id="UP000694845"/>
    </source>
</evidence>
<name>A0A8B7XZF6_ACAPL</name>
<dbReference type="AlphaFoldDB" id="A0A8B7XZF6"/>
<dbReference type="CTD" id="10983"/>
<protein>
    <submittedName>
        <fullName evidence="5">Cyclin-I-like</fullName>
    </submittedName>
</protein>
<dbReference type="InterPro" id="IPR039361">
    <property type="entry name" value="Cyclin"/>
</dbReference>
<dbReference type="SUPFAM" id="SSF47954">
    <property type="entry name" value="Cyclin-like"/>
    <property type="match status" value="1"/>
</dbReference>
<dbReference type="PANTHER" id="PTHR10177">
    <property type="entry name" value="CYCLINS"/>
    <property type="match status" value="1"/>
</dbReference>
<dbReference type="CDD" id="cd20526">
    <property type="entry name" value="CYCLIN_CCNI-like"/>
    <property type="match status" value="1"/>
</dbReference>
<proteinExistence type="inferred from homology"/>
<feature type="domain" description="Cyclin-like" evidence="3">
    <location>
        <begin position="54"/>
        <end position="140"/>
    </location>
</feature>
<evidence type="ECO:0000259" key="3">
    <source>
        <dbReference type="SMART" id="SM00385"/>
    </source>
</evidence>
<evidence type="ECO:0000256" key="1">
    <source>
        <dbReference type="RuleBase" id="RU000383"/>
    </source>
</evidence>
<dbReference type="FunFam" id="1.10.472.10:FF:000192">
    <property type="entry name" value="Predicted protein"/>
    <property type="match status" value="1"/>
</dbReference>
<sequence>MLRSSGKGLQGSMLFGMLSEALNKEQQLWRPVLLKQPQGEENEIQPSQRDEAVKWLLEWNQKFRYCPETFMQSTGLLDRFLMAVKARPKYLRCIAFSCFFLGAKLREEDEDVPATEDLVQGSGCSFSVGEVLRMELIVLDKLRWDLATVTPLDFLQIFHAMLLTQAPQLLTALGHMTPSRHLSLLTGRLSQCMVNHQLATFRPSALALGLLSLELEVVSRDWLMLSMMFQRLIGVDNQQLIRCRELITASLLGHPGHNAVYIIAPPQQPHSNHHQATARGPHPHEDPKTAKRKNQTEDDDDIYASIKRLYNEDTAPPKPPPQGDPPPPQGMSSSVLGSSCSSQMLQDQEEGMAPCPPLQSIEVT</sequence>
<dbReference type="OrthoDB" id="769138at2759"/>
<dbReference type="InterPro" id="IPR036915">
    <property type="entry name" value="Cyclin-like_sf"/>
</dbReference>
<reference evidence="5" key="1">
    <citation type="submission" date="2025-08" db="UniProtKB">
        <authorList>
            <consortium name="RefSeq"/>
        </authorList>
    </citation>
    <scope>IDENTIFICATION</scope>
</reference>
<dbReference type="Proteomes" id="UP000694845">
    <property type="component" value="Unplaced"/>
</dbReference>
<organism evidence="4 5">
    <name type="scientific">Acanthaster planci</name>
    <name type="common">Crown-of-thorns starfish</name>
    <dbReference type="NCBI Taxonomy" id="133434"/>
    <lineage>
        <taxon>Eukaryota</taxon>
        <taxon>Metazoa</taxon>
        <taxon>Echinodermata</taxon>
        <taxon>Eleutherozoa</taxon>
        <taxon>Asterozoa</taxon>
        <taxon>Asteroidea</taxon>
        <taxon>Valvatacea</taxon>
        <taxon>Valvatida</taxon>
        <taxon>Acanthasteridae</taxon>
        <taxon>Acanthaster</taxon>
    </lineage>
</organism>
<feature type="compositionally biased region" description="Low complexity" evidence="2">
    <location>
        <begin position="330"/>
        <end position="345"/>
    </location>
</feature>
<dbReference type="RefSeq" id="XP_022086289.1">
    <property type="nucleotide sequence ID" value="XM_022230597.1"/>
</dbReference>
<dbReference type="OMA" id="TGCKHAS"/>
<dbReference type="KEGG" id="aplc:110976897"/>
<dbReference type="InterPro" id="IPR006671">
    <property type="entry name" value="Cyclin_N"/>
</dbReference>
<dbReference type="SMART" id="SM00385">
    <property type="entry name" value="CYCLIN"/>
    <property type="match status" value="1"/>
</dbReference>